<name>A0A5R9F3Z9_9BACL</name>
<evidence type="ECO:0000256" key="2">
    <source>
        <dbReference type="ARBA" id="ARBA00023125"/>
    </source>
</evidence>
<protein>
    <submittedName>
        <fullName evidence="6">MerR family transcriptional regulator</fullName>
    </submittedName>
</protein>
<evidence type="ECO:0000256" key="4">
    <source>
        <dbReference type="SAM" id="Coils"/>
    </source>
</evidence>
<dbReference type="Gene3D" id="1.10.1660.10">
    <property type="match status" value="1"/>
</dbReference>
<keyword evidence="4" id="KW-0175">Coiled coil</keyword>
<evidence type="ECO:0000256" key="3">
    <source>
        <dbReference type="ARBA" id="ARBA00023163"/>
    </source>
</evidence>
<sequence length="130" mass="15140">MKISELSKWTGASVRSIRHYEAKKLISSKRLDNGYRDFDESAIEVIKTIQLYLGLGLTTDQIEGILDCKHHNPQPEMDELCEELLETYESKLNEINNQINLLDAVKHRLEEQVERFRERKAQHDKTGVQS</sequence>
<dbReference type="OrthoDB" id="9806513at2"/>
<comment type="caution">
    <text evidence="6">The sequence shown here is derived from an EMBL/GenBank/DDBJ whole genome shotgun (WGS) entry which is preliminary data.</text>
</comment>
<dbReference type="PANTHER" id="PTHR30204">
    <property type="entry name" value="REDOX-CYCLING DRUG-SENSING TRANSCRIPTIONAL ACTIVATOR SOXR"/>
    <property type="match status" value="1"/>
</dbReference>
<dbReference type="SMART" id="SM00422">
    <property type="entry name" value="HTH_MERR"/>
    <property type="match status" value="1"/>
</dbReference>
<accession>A0A5R9F3Z9</accession>
<dbReference type="CDD" id="cd01282">
    <property type="entry name" value="HTH_MerR-like_sg3"/>
    <property type="match status" value="1"/>
</dbReference>
<evidence type="ECO:0000256" key="1">
    <source>
        <dbReference type="ARBA" id="ARBA00023015"/>
    </source>
</evidence>
<evidence type="ECO:0000313" key="6">
    <source>
        <dbReference type="EMBL" id="TLS37066.1"/>
    </source>
</evidence>
<keyword evidence="1" id="KW-0805">Transcription regulation</keyword>
<dbReference type="PANTHER" id="PTHR30204:SF94">
    <property type="entry name" value="HEAVY METAL-DEPENDENT TRANSCRIPTIONAL REGULATOR HI_0293-RELATED"/>
    <property type="match status" value="1"/>
</dbReference>
<dbReference type="PROSITE" id="PS50937">
    <property type="entry name" value="HTH_MERR_2"/>
    <property type="match status" value="1"/>
</dbReference>
<organism evidence="6 7">
    <name type="scientific">Exobacillus caeni</name>
    <dbReference type="NCBI Taxonomy" id="2574798"/>
    <lineage>
        <taxon>Bacteria</taxon>
        <taxon>Bacillati</taxon>
        <taxon>Bacillota</taxon>
        <taxon>Bacilli</taxon>
        <taxon>Bacillales</taxon>
        <taxon>Guptibacillaceae</taxon>
        <taxon>Exobacillus</taxon>
    </lineage>
</organism>
<gene>
    <name evidence="6" type="ORF">FCL54_11080</name>
</gene>
<dbReference type="AlphaFoldDB" id="A0A5R9F3Z9"/>
<dbReference type="InterPro" id="IPR047057">
    <property type="entry name" value="MerR_fam"/>
</dbReference>
<proteinExistence type="predicted"/>
<dbReference type="InterPro" id="IPR000551">
    <property type="entry name" value="MerR-type_HTH_dom"/>
</dbReference>
<dbReference type="InterPro" id="IPR009061">
    <property type="entry name" value="DNA-bd_dom_put_sf"/>
</dbReference>
<dbReference type="GO" id="GO:0003700">
    <property type="term" value="F:DNA-binding transcription factor activity"/>
    <property type="evidence" value="ECO:0007669"/>
    <property type="project" value="InterPro"/>
</dbReference>
<dbReference type="GO" id="GO:0003677">
    <property type="term" value="F:DNA binding"/>
    <property type="evidence" value="ECO:0007669"/>
    <property type="project" value="UniProtKB-KW"/>
</dbReference>
<dbReference type="Proteomes" id="UP000308230">
    <property type="component" value="Unassembled WGS sequence"/>
</dbReference>
<dbReference type="SUPFAM" id="SSF46955">
    <property type="entry name" value="Putative DNA-binding domain"/>
    <property type="match status" value="1"/>
</dbReference>
<dbReference type="EMBL" id="SWLG01000007">
    <property type="protein sequence ID" value="TLS37066.1"/>
    <property type="molecule type" value="Genomic_DNA"/>
</dbReference>
<keyword evidence="3" id="KW-0804">Transcription</keyword>
<evidence type="ECO:0000313" key="7">
    <source>
        <dbReference type="Proteomes" id="UP000308230"/>
    </source>
</evidence>
<dbReference type="Pfam" id="PF13411">
    <property type="entry name" value="MerR_1"/>
    <property type="match status" value="1"/>
</dbReference>
<reference evidence="6 7" key="1">
    <citation type="submission" date="2019-04" db="EMBL/GenBank/DDBJ databases">
        <title>Bacillus caeni sp. nov., a bacterium isolated from mangrove sediment.</title>
        <authorList>
            <person name="Huang H."/>
            <person name="Mo K."/>
            <person name="Hu Y."/>
        </authorList>
    </citation>
    <scope>NUCLEOTIDE SEQUENCE [LARGE SCALE GENOMIC DNA]</scope>
    <source>
        <strain evidence="6 7">HB172195</strain>
    </source>
</reference>
<feature type="coiled-coil region" evidence="4">
    <location>
        <begin position="78"/>
        <end position="126"/>
    </location>
</feature>
<keyword evidence="2" id="KW-0238">DNA-binding</keyword>
<dbReference type="RefSeq" id="WP_138126386.1">
    <property type="nucleotide sequence ID" value="NZ_SWLG01000007.1"/>
</dbReference>
<evidence type="ECO:0000259" key="5">
    <source>
        <dbReference type="PROSITE" id="PS50937"/>
    </source>
</evidence>
<keyword evidence="7" id="KW-1185">Reference proteome</keyword>
<feature type="domain" description="HTH merR-type" evidence="5">
    <location>
        <begin position="1"/>
        <end position="68"/>
    </location>
</feature>